<name>A0A1S0U998_LOALO</name>
<sequence length="160" mass="17741">MGSVNDLIRLLIIVVIWAAKIHSIPCVVVTSNSAPVSKLNTVKDYKANIWWSADYRRNHYYGNNLRDSGKRIEMVDPFDDYRVMVGEGKLAIKNVRLVDRTIAIESLESSNLDTLLVAVGGGLYFDIVAAAKKIIKGLFIPQAIKPTGAVSLATLFKYKD</sequence>
<feature type="chain" id="PRO_5010323619" evidence="4">
    <location>
        <begin position="24"/>
        <end position="160"/>
    </location>
</feature>
<comment type="similarity">
    <text evidence="2">Belongs to the serine/threonine dehydratase family.</text>
</comment>
<dbReference type="GO" id="GO:0070179">
    <property type="term" value="P:D-serine biosynthetic process"/>
    <property type="evidence" value="ECO:0007669"/>
    <property type="project" value="TreeGrafter"/>
</dbReference>
<dbReference type="GO" id="GO:0030170">
    <property type="term" value="F:pyridoxal phosphate binding"/>
    <property type="evidence" value="ECO:0007669"/>
    <property type="project" value="TreeGrafter"/>
</dbReference>
<dbReference type="GO" id="GO:0003941">
    <property type="term" value="F:L-serine ammonia-lyase activity"/>
    <property type="evidence" value="ECO:0007669"/>
    <property type="project" value="TreeGrafter"/>
</dbReference>
<evidence type="ECO:0000256" key="4">
    <source>
        <dbReference type="SAM" id="SignalP"/>
    </source>
</evidence>
<dbReference type="GO" id="GO:0000287">
    <property type="term" value="F:magnesium ion binding"/>
    <property type="evidence" value="ECO:0007669"/>
    <property type="project" value="TreeGrafter"/>
</dbReference>
<evidence type="ECO:0000313" key="5">
    <source>
        <dbReference type="EMBL" id="EFO27123.1"/>
    </source>
</evidence>
<accession>A0A1S0U998</accession>
<dbReference type="KEGG" id="loa:LOAG_01358"/>
<organism evidence="5">
    <name type="scientific">Loa loa</name>
    <name type="common">Eye worm</name>
    <name type="synonym">Filaria loa</name>
    <dbReference type="NCBI Taxonomy" id="7209"/>
    <lineage>
        <taxon>Eukaryota</taxon>
        <taxon>Metazoa</taxon>
        <taxon>Ecdysozoa</taxon>
        <taxon>Nematoda</taxon>
        <taxon>Chromadorea</taxon>
        <taxon>Rhabditida</taxon>
        <taxon>Spirurina</taxon>
        <taxon>Spiruromorpha</taxon>
        <taxon>Filarioidea</taxon>
        <taxon>Onchocercidae</taxon>
        <taxon>Loa</taxon>
    </lineage>
</organism>
<dbReference type="PANTHER" id="PTHR43050:SF1">
    <property type="entry name" value="SERINE RACEMASE"/>
    <property type="match status" value="1"/>
</dbReference>
<dbReference type="RefSeq" id="XP_003136945.1">
    <property type="nucleotide sequence ID" value="XM_003136897.1"/>
</dbReference>
<dbReference type="GO" id="GO:0005524">
    <property type="term" value="F:ATP binding"/>
    <property type="evidence" value="ECO:0007669"/>
    <property type="project" value="TreeGrafter"/>
</dbReference>
<evidence type="ECO:0000256" key="3">
    <source>
        <dbReference type="ARBA" id="ARBA00022898"/>
    </source>
</evidence>
<dbReference type="SUPFAM" id="SSF53686">
    <property type="entry name" value="Tryptophan synthase beta subunit-like PLP-dependent enzymes"/>
    <property type="match status" value="1"/>
</dbReference>
<dbReference type="EMBL" id="JH712083">
    <property type="protein sequence ID" value="EFO27123.1"/>
    <property type="molecule type" value="Genomic_DNA"/>
</dbReference>
<dbReference type="GO" id="GO:0030378">
    <property type="term" value="F:serine racemase activity"/>
    <property type="evidence" value="ECO:0007669"/>
    <property type="project" value="TreeGrafter"/>
</dbReference>
<dbReference type="PANTHER" id="PTHR43050">
    <property type="entry name" value="SERINE / THREONINE RACEMASE FAMILY MEMBER"/>
    <property type="match status" value="1"/>
</dbReference>
<dbReference type="GeneID" id="9938735"/>
<dbReference type="GO" id="GO:0008721">
    <property type="term" value="F:D-serine ammonia-lyase activity"/>
    <property type="evidence" value="ECO:0007669"/>
    <property type="project" value="TreeGrafter"/>
</dbReference>
<proteinExistence type="inferred from homology"/>
<feature type="signal peptide" evidence="4">
    <location>
        <begin position="1"/>
        <end position="23"/>
    </location>
</feature>
<dbReference type="InterPro" id="IPR036052">
    <property type="entry name" value="TrpB-like_PALP_sf"/>
</dbReference>
<gene>
    <name evidence="5" type="ORF">LOAG_01358</name>
</gene>
<dbReference type="AlphaFoldDB" id="A0A1S0U998"/>
<reference evidence="5" key="1">
    <citation type="submission" date="2012-04" db="EMBL/GenBank/DDBJ databases">
        <title>The Genome Sequence of Loa loa.</title>
        <authorList>
            <consortium name="The Broad Institute Genome Sequencing Platform"/>
            <consortium name="Broad Institute Genome Sequencing Center for Infectious Disease"/>
            <person name="Nutman T.B."/>
            <person name="Fink D.L."/>
            <person name="Russ C."/>
            <person name="Young S."/>
            <person name="Zeng Q."/>
            <person name="Gargeya S."/>
            <person name="Alvarado L."/>
            <person name="Berlin A."/>
            <person name="Chapman S.B."/>
            <person name="Chen Z."/>
            <person name="Freedman E."/>
            <person name="Gellesch M."/>
            <person name="Goldberg J."/>
            <person name="Griggs A."/>
            <person name="Gujja S."/>
            <person name="Heilman E.R."/>
            <person name="Heiman D."/>
            <person name="Howarth C."/>
            <person name="Mehta T."/>
            <person name="Neiman D."/>
            <person name="Pearson M."/>
            <person name="Roberts A."/>
            <person name="Saif S."/>
            <person name="Shea T."/>
            <person name="Shenoy N."/>
            <person name="Sisk P."/>
            <person name="Stolte C."/>
            <person name="Sykes S."/>
            <person name="White J."/>
            <person name="Yandava C."/>
            <person name="Haas B."/>
            <person name="Henn M.R."/>
            <person name="Nusbaum C."/>
            <person name="Birren B."/>
        </authorList>
    </citation>
    <scope>NUCLEOTIDE SEQUENCE [LARGE SCALE GENOMIC DNA]</scope>
</reference>
<comment type="cofactor">
    <cofactor evidence="1">
        <name>pyridoxal 5'-phosphate</name>
        <dbReference type="ChEBI" id="CHEBI:597326"/>
    </cofactor>
</comment>
<dbReference type="CTD" id="9938735"/>
<evidence type="ECO:0000256" key="2">
    <source>
        <dbReference type="ARBA" id="ARBA00010869"/>
    </source>
</evidence>
<evidence type="ECO:0000256" key="1">
    <source>
        <dbReference type="ARBA" id="ARBA00001933"/>
    </source>
</evidence>
<protein>
    <submittedName>
        <fullName evidence="5">Uncharacterized protein</fullName>
    </submittedName>
</protein>
<keyword evidence="3" id="KW-0663">Pyridoxal phosphate</keyword>
<dbReference type="OrthoDB" id="4418812at2759"/>
<dbReference type="InParanoid" id="A0A1S0U998"/>
<keyword evidence="4" id="KW-0732">Signal</keyword>
<dbReference type="GO" id="GO:0018114">
    <property type="term" value="F:threonine racemase activity"/>
    <property type="evidence" value="ECO:0007669"/>
    <property type="project" value="TreeGrafter"/>
</dbReference>
<dbReference type="Gene3D" id="3.40.50.1100">
    <property type="match status" value="2"/>
</dbReference>